<keyword evidence="1" id="KW-0472">Membrane</keyword>
<dbReference type="RefSeq" id="WP_024401924.1">
    <property type="nucleotide sequence ID" value="NZ_CP073084.1"/>
</dbReference>
<evidence type="ECO:0008006" key="4">
    <source>
        <dbReference type="Google" id="ProtNLM"/>
    </source>
</evidence>
<dbReference type="EMBL" id="CP073084">
    <property type="protein sequence ID" value="QUE53697.1"/>
    <property type="molecule type" value="Genomic_DNA"/>
</dbReference>
<keyword evidence="1" id="KW-1133">Transmembrane helix</keyword>
<accession>A0ABX7YJ74</accession>
<name>A0ABX7YJ74_9STRE</name>
<protein>
    <recommendedName>
        <fullName evidence="4">Bacteriocin</fullName>
    </recommendedName>
</protein>
<evidence type="ECO:0000313" key="3">
    <source>
        <dbReference type="Proteomes" id="UP000677616"/>
    </source>
</evidence>
<dbReference type="Proteomes" id="UP000677616">
    <property type="component" value="Chromosome"/>
</dbReference>
<feature type="transmembrane region" description="Helical" evidence="1">
    <location>
        <begin position="6"/>
        <end position="27"/>
    </location>
</feature>
<evidence type="ECO:0000313" key="2">
    <source>
        <dbReference type="EMBL" id="QUE53697.1"/>
    </source>
</evidence>
<organism evidence="2 3">
    <name type="scientific">Streptococcus oriscaviae</name>
    <dbReference type="NCBI Taxonomy" id="2781599"/>
    <lineage>
        <taxon>Bacteria</taxon>
        <taxon>Bacillati</taxon>
        <taxon>Bacillota</taxon>
        <taxon>Bacilli</taxon>
        <taxon>Lactobacillales</taxon>
        <taxon>Streptococcaceae</taxon>
        <taxon>Streptococcus</taxon>
    </lineage>
</organism>
<gene>
    <name evidence="2" type="ORF">INT76_07620</name>
</gene>
<sequence length="76" mass="7879">MDTVTTVITALGVAGTVRGLFAVWSGWEEYSVGKAERDTQRETRGKDGMIYGGMMAVGAASIAAAIVAAMTGFNFG</sequence>
<proteinExistence type="predicted"/>
<reference evidence="2 3" key="1">
    <citation type="submission" date="2021-04" db="EMBL/GenBank/DDBJ databases">
        <title>Complete genome sequence of a novel Streptococcus species.</title>
        <authorList>
            <person name="Teng J.L.L."/>
        </authorList>
    </citation>
    <scope>NUCLEOTIDE SEQUENCE [LARGE SCALE GENOMIC DNA]</scope>
    <source>
        <strain evidence="2 3">HKU75</strain>
    </source>
</reference>
<keyword evidence="3" id="KW-1185">Reference proteome</keyword>
<keyword evidence="1" id="KW-0812">Transmembrane</keyword>
<feature type="transmembrane region" description="Helical" evidence="1">
    <location>
        <begin position="48"/>
        <end position="73"/>
    </location>
</feature>
<evidence type="ECO:0000256" key="1">
    <source>
        <dbReference type="SAM" id="Phobius"/>
    </source>
</evidence>